<evidence type="ECO:0008006" key="5">
    <source>
        <dbReference type="Google" id="ProtNLM"/>
    </source>
</evidence>
<comment type="similarity">
    <text evidence="1">Belongs to the multi antimicrobial extrusion (MATE) (TC 2.A.66.1) family.</text>
</comment>
<dbReference type="InterPro" id="IPR002528">
    <property type="entry name" value="MATE_fam"/>
</dbReference>
<dbReference type="NCBIfam" id="TIGR00797">
    <property type="entry name" value="matE"/>
    <property type="match status" value="1"/>
</dbReference>
<feature type="transmembrane region" description="Helical" evidence="2">
    <location>
        <begin position="250"/>
        <end position="271"/>
    </location>
</feature>
<feature type="transmembrane region" description="Helical" evidence="2">
    <location>
        <begin position="153"/>
        <end position="178"/>
    </location>
</feature>
<gene>
    <name evidence="3" type="ORF">O0I10_007984</name>
</gene>
<feature type="transmembrane region" description="Helical" evidence="2">
    <location>
        <begin position="371"/>
        <end position="396"/>
    </location>
</feature>
<name>A0AAD7V0S2_9FUNG</name>
<sequence>MCTTACKEVQPLIQQQQCSPIIQPSYASIIDAEKEHNNSSRTTTSTLLSDWKKYISSEIQILARMSTPLMLTYTLQNSFEACVVLLVGRLGANELAASALGIMIASVTGWLIAIGGTTVLDTLGSQIWNAAQQQLDGDTNKEHQLDRLLQQSIIVLTFMFIPIAILWCIAEPVLLSLGQHPLVSRMTQEFLRWLIPGAPAYIAFEAIKKYFQVTKGNSHMSTLILCICLPCHLLVAYALVWHFGFGVAGAAAALSITHWLMLIGMLIYAGGHKTRQWITIRQGNNDGDDDGNIAVWKIVSRVVPVIMMLGAEYVAFDTMSLLAGMMGDKNLAAQSILTIADDVLSTIPLSLSIATSSRVAHWVAQGLPAHAYYASLASVILAIGTGLILMAMMLLFRGSFGYLFSSDVSVVMLVQGILPWAACIHFIDTVAGACNGSIRAISHGSYQQVVFIVHVVCYCIIGLPVGAALAFVQDFGLVGLWMGLFLALSLVSSIQAAMLLKVDWKHQTHTCI</sequence>
<reference evidence="3 4" key="1">
    <citation type="submission" date="2023-03" db="EMBL/GenBank/DDBJ databases">
        <title>Genome sequence of Lichtheimia ornata CBS 291.66.</title>
        <authorList>
            <person name="Mohabir J.T."/>
            <person name="Shea T.P."/>
            <person name="Kurbessoian T."/>
            <person name="Berby B."/>
            <person name="Fontaine J."/>
            <person name="Livny J."/>
            <person name="Gnirke A."/>
            <person name="Stajich J.E."/>
            <person name="Cuomo C.A."/>
        </authorList>
    </citation>
    <scope>NUCLEOTIDE SEQUENCE [LARGE SCALE GENOMIC DNA]</scope>
    <source>
        <strain evidence="3">CBS 291.66</strain>
    </source>
</reference>
<feature type="transmembrane region" description="Helical" evidence="2">
    <location>
        <begin position="449"/>
        <end position="472"/>
    </location>
</feature>
<evidence type="ECO:0000313" key="3">
    <source>
        <dbReference type="EMBL" id="KAJ8656416.1"/>
    </source>
</evidence>
<keyword evidence="2" id="KW-1133">Transmembrane helix</keyword>
<dbReference type="EMBL" id="JARTCD010000040">
    <property type="protein sequence ID" value="KAJ8656416.1"/>
    <property type="molecule type" value="Genomic_DNA"/>
</dbReference>
<proteinExistence type="inferred from homology"/>
<dbReference type="GO" id="GO:0042910">
    <property type="term" value="F:xenobiotic transmembrane transporter activity"/>
    <property type="evidence" value="ECO:0007669"/>
    <property type="project" value="InterPro"/>
</dbReference>
<organism evidence="3 4">
    <name type="scientific">Lichtheimia ornata</name>
    <dbReference type="NCBI Taxonomy" id="688661"/>
    <lineage>
        <taxon>Eukaryota</taxon>
        <taxon>Fungi</taxon>
        <taxon>Fungi incertae sedis</taxon>
        <taxon>Mucoromycota</taxon>
        <taxon>Mucoromycotina</taxon>
        <taxon>Mucoromycetes</taxon>
        <taxon>Mucorales</taxon>
        <taxon>Lichtheimiaceae</taxon>
        <taxon>Lichtheimia</taxon>
    </lineage>
</organism>
<dbReference type="GO" id="GO:0016020">
    <property type="term" value="C:membrane"/>
    <property type="evidence" value="ECO:0007669"/>
    <property type="project" value="InterPro"/>
</dbReference>
<dbReference type="AlphaFoldDB" id="A0AAD7V0S2"/>
<feature type="transmembrane region" description="Helical" evidence="2">
    <location>
        <begin position="478"/>
        <end position="500"/>
    </location>
</feature>
<dbReference type="RefSeq" id="XP_058341329.1">
    <property type="nucleotide sequence ID" value="XM_058487991.1"/>
</dbReference>
<feature type="transmembrane region" description="Helical" evidence="2">
    <location>
        <begin position="223"/>
        <end position="244"/>
    </location>
</feature>
<accession>A0AAD7V0S2</accession>
<keyword evidence="2" id="KW-0812">Transmembrane</keyword>
<protein>
    <recommendedName>
        <fullName evidence="5">Protein DETOXIFICATION</fullName>
    </recommendedName>
</protein>
<dbReference type="GO" id="GO:0015297">
    <property type="term" value="F:antiporter activity"/>
    <property type="evidence" value="ECO:0007669"/>
    <property type="project" value="InterPro"/>
</dbReference>
<comment type="caution">
    <text evidence="3">The sequence shown here is derived from an EMBL/GenBank/DDBJ whole genome shotgun (WGS) entry which is preliminary data.</text>
</comment>
<dbReference type="PANTHER" id="PTHR11206">
    <property type="entry name" value="MULTIDRUG RESISTANCE PROTEIN"/>
    <property type="match status" value="1"/>
</dbReference>
<dbReference type="Proteomes" id="UP001234581">
    <property type="component" value="Unassembled WGS sequence"/>
</dbReference>
<evidence type="ECO:0000256" key="2">
    <source>
        <dbReference type="SAM" id="Phobius"/>
    </source>
</evidence>
<evidence type="ECO:0000313" key="4">
    <source>
        <dbReference type="Proteomes" id="UP001234581"/>
    </source>
</evidence>
<dbReference type="Pfam" id="PF01554">
    <property type="entry name" value="MatE"/>
    <property type="match status" value="2"/>
</dbReference>
<keyword evidence="4" id="KW-1185">Reference proteome</keyword>
<evidence type="ECO:0000256" key="1">
    <source>
        <dbReference type="ARBA" id="ARBA00010199"/>
    </source>
</evidence>
<keyword evidence="2" id="KW-0472">Membrane</keyword>
<dbReference type="GeneID" id="83215391"/>
<feature type="transmembrane region" description="Helical" evidence="2">
    <location>
        <begin position="408"/>
        <end position="428"/>
    </location>
</feature>